<accession>A0AAV5WCG6</accession>
<keyword evidence="2" id="KW-0812">Transmembrane</keyword>
<dbReference type="InterPro" id="IPR047104">
    <property type="entry name" value="BLTP1_N"/>
</dbReference>
<dbReference type="PANTHER" id="PTHR31640">
    <property type="entry name" value="TRANSMEMBRANE PROTEIN KIAA1109"/>
    <property type="match status" value="1"/>
</dbReference>
<feature type="domain" description="Bridge-like lipid transfer protein family member 1 N-terminal" evidence="3">
    <location>
        <begin position="24"/>
        <end position="628"/>
    </location>
</feature>
<evidence type="ECO:0000313" key="5">
    <source>
        <dbReference type="Proteomes" id="UP001432322"/>
    </source>
</evidence>
<dbReference type="Pfam" id="PF20413">
    <property type="entry name" value="BLTP1_N"/>
    <property type="match status" value="1"/>
</dbReference>
<keyword evidence="2" id="KW-0472">Membrane</keyword>
<keyword evidence="5" id="KW-1185">Reference proteome</keyword>
<dbReference type="GO" id="GO:0048488">
    <property type="term" value="P:synaptic vesicle endocytosis"/>
    <property type="evidence" value="ECO:0007669"/>
    <property type="project" value="TreeGrafter"/>
</dbReference>
<proteinExistence type="predicted"/>
<dbReference type="PANTHER" id="PTHR31640:SF1">
    <property type="entry name" value="BRIDGE-LIKE LIPID TRANSFER PROTEIN FAMILY MEMBER 1"/>
    <property type="match status" value="1"/>
</dbReference>
<comment type="caution">
    <text evidence="4">The sequence shown here is derived from an EMBL/GenBank/DDBJ whole genome shotgun (WGS) entry which is preliminary data.</text>
</comment>
<sequence>MIDDDSVLLRLNGTDVFITPVYEKDTLYLIASLTVLLTWVIFASLYCSRFVGVMISSMVNNYMRFAKIDGSLSIASFSISLLAGKISFRGVVYACDDYSIRVNDGFILLAYWKFMPNTRAAKCCTSRLSIHINGMQLYIYNQLSRYREVAKVLRLSHLLGEESKVEVVAGDKKSVGMARFWSLFGVVKVVCSSGKIVMGNFLLPYMMVLNLENLKGTILLEDSKKDKKLLNCKCSMENVRMALLKHPSFRGGRVEPPRTMGDGFIVMQTAELTLVYFDDILGKEERIEQGVADDDRPVWESIWRFGHNTQFAYGGWAERQRYLITSFFIPPLSGIAPITEMPKKGHNRIRILHEARVSLLHDATLDLYFTRGEDLECVQTRLQAGSSIDATVWWITREEGFKWSCKGALLNMQSTTTLIHSPFLSTETFSFEMIALYPRVSNAKQTWNMDFNLSKTTVNLVAEHIPFLSELSSQWVGSEAADLCAFVPFLMTINLDVQDFEILVLLNEGNWIDKKVLEDNWMGAIAGSSLSMKAVLPFGDFAPEMIKMSYDLKMRGEMAVRMNLPHSRVGSAIYSSFLHHAPEMNARSSQFGRTTNKKSDWPELWRTEGVDVLIDYSYHPTMGSFSSELPAEALNEWLPRRVTHPFQLQSDVIRVNVDVHSSELIASGALVRFVISLIENYCSSYDKLTEVGGGEEGEKKLPHWRGEAIIESLRPINCIFALRLHHLRAFCMGHSTDKLNSIEVICEQVEVEVDKDKERSRIQVSLGGCAARLTDESSSTSNGLVSLSSMQVRGEGLFSPLGVSLDMASVEYSWTLQLILGSITANISTSQIVRLAEFVGSLITLVGLEDDKKRIPHRLTRCQHGCVSVSCRESTPSHTCPSDSDLQLRLIRVSVDQANVVVWDENTAIVMDGESLRLRICNWRTLHIGLGLKRATATLLINTIGDKHIDATNANVFNVDLLVKMKERRLNEEKERKEWVKRHDEYTKRVPIVWRDEKDGEMCACNGAHRMFGYDDNVGLNWMNGEKRIALVEPLEKNSIGYMESLIRRGQFACESQSRAVYLARKMSKEIPSSASSFHSFSSDIRAETCEAYTKIVSTWIVKSMGDDFPELGLKGEIDDWIGRHTVQAYKISEGIGEGRLITKESAENIRPMETPNAINVVLIEGCVAKEVSVMITPLGLEGIEEMIESILKTMKKIPVGYHIQNLFTRCADGGHFHPVLPGRCVRAVGEGLVDSLVVNVSLHRVNVSLLSSPSPCAYLLSVDKCQLLTSRKERTQYTVTMSAITGQLLLLSISEDCGVERPKEGTLDAQVEWNKGQKGEVQCKTLLQLHVPQPTANLDRAHRSGEVHLLQIDVGNVHLCVVVRESERGDVVYSLLSPTVNQWSACVGVFRSRIKKLMSDFTNYCQWRLVKVLLVSNAAKDSLLLDKGNVKGEMVRVRAQETLPSCPSCFLSLVLLKHISIEDDIQMEDMAYNSIDDLLRKQALMVALSNWQKPIAPFIPIAKEVNVKDFEMDEEGQKGKEGERNEENSIKTGGQVGGATDLYNYLRSHRRDKKKKDKEERSGANFDPHVFFYSWYNNLKLDETIIDGLSSLRLKAKLSLGTVEVSVIELRVLTTRCAPCILTQSNHTLLSIDKLCTSIDIDLRVIPDKKLSLPSQMILTLNKDTRVNNVQLRFELTTFSLVKELLSMGKEAPIVFRSCEEKMREEKEDVKKAILPLPQWIVEMKNTMTSSSIRVRDKKSRAAKMRTEIFVCANAIVQEIRMDTTVFHLYGTLTIDHAKAHSQFSILSGSEVEGTFDGETRKSSIALMNIPSRGKNIDGKDVLGGMIHDAKLNIRKKKKEKTNIHVRINSLHADIMMGIVALYDLMEEVERQVSSKSPSRFHTMKTHRSDAITSPINGSTPSSHLLFPDLLFKLSLGTIELGARITQNVKMTLKMEKPSAEGILGSSPRASARLDEYRLIVDSLGEQLRLPLPKLQSLVMWRRNEDAPSMEGF</sequence>
<reference evidence="4" key="1">
    <citation type="submission" date="2023-10" db="EMBL/GenBank/DDBJ databases">
        <title>Genome assembly of Pristionchus species.</title>
        <authorList>
            <person name="Yoshida K."/>
            <person name="Sommer R.J."/>
        </authorList>
    </citation>
    <scope>NUCLEOTIDE SEQUENCE</scope>
    <source>
        <strain evidence="4">RS5133</strain>
    </source>
</reference>
<name>A0AAV5WCG6_9BILA</name>
<feature type="region of interest" description="Disordered" evidence="1">
    <location>
        <begin position="1514"/>
        <end position="1540"/>
    </location>
</feature>
<feature type="transmembrane region" description="Helical" evidence="2">
    <location>
        <begin position="27"/>
        <end position="47"/>
    </location>
</feature>
<feature type="non-terminal residue" evidence="4">
    <location>
        <position position="1994"/>
    </location>
</feature>
<dbReference type="Proteomes" id="UP001432322">
    <property type="component" value="Unassembled WGS sequence"/>
</dbReference>
<evidence type="ECO:0000259" key="3">
    <source>
        <dbReference type="Pfam" id="PF20413"/>
    </source>
</evidence>
<keyword evidence="2" id="KW-1133">Transmembrane helix</keyword>
<dbReference type="EMBL" id="BTSY01000005">
    <property type="protein sequence ID" value="GMT28536.1"/>
    <property type="molecule type" value="Genomic_DNA"/>
</dbReference>
<evidence type="ECO:0000313" key="4">
    <source>
        <dbReference type="EMBL" id="GMT28536.1"/>
    </source>
</evidence>
<gene>
    <name evidence="4" type="ORF">PFISCL1PPCAC_19833</name>
</gene>
<organism evidence="4 5">
    <name type="scientific">Pristionchus fissidentatus</name>
    <dbReference type="NCBI Taxonomy" id="1538716"/>
    <lineage>
        <taxon>Eukaryota</taxon>
        <taxon>Metazoa</taxon>
        <taxon>Ecdysozoa</taxon>
        <taxon>Nematoda</taxon>
        <taxon>Chromadorea</taxon>
        <taxon>Rhabditida</taxon>
        <taxon>Rhabditina</taxon>
        <taxon>Diplogasteromorpha</taxon>
        <taxon>Diplogasteroidea</taxon>
        <taxon>Neodiplogasteridae</taxon>
        <taxon>Pristionchus</taxon>
    </lineage>
</organism>
<dbReference type="GO" id="GO:0098793">
    <property type="term" value="C:presynapse"/>
    <property type="evidence" value="ECO:0007669"/>
    <property type="project" value="GOC"/>
</dbReference>
<feature type="compositionally biased region" description="Basic and acidic residues" evidence="1">
    <location>
        <begin position="1514"/>
        <end position="1530"/>
    </location>
</feature>
<dbReference type="InterPro" id="IPR033616">
    <property type="entry name" value="BLTP1"/>
</dbReference>
<evidence type="ECO:0000256" key="2">
    <source>
        <dbReference type="SAM" id="Phobius"/>
    </source>
</evidence>
<evidence type="ECO:0000256" key="1">
    <source>
        <dbReference type="SAM" id="MobiDB-lite"/>
    </source>
</evidence>
<protein>
    <recommendedName>
        <fullName evidence="3">Bridge-like lipid transfer protein family member 1 N-terminal domain-containing protein</fullName>
    </recommendedName>
</protein>